<keyword evidence="1" id="KW-0812">Transmembrane</keyword>
<reference evidence="4" key="4">
    <citation type="journal article" date="2015" name="G3 (Bethesda)">
        <title>Genome sequences of three phytopathogenic species of the Magnaporthaceae family of fungi.</title>
        <authorList>
            <person name="Okagaki L.H."/>
            <person name="Nunes C.C."/>
            <person name="Sailsbery J."/>
            <person name="Clay B."/>
            <person name="Brown D."/>
            <person name="John T."/>
            <person name="Oh Y."/>
            <person name="Young N."/>
            <person name="Fitzgerald M."/>
            <person name="Haas B.J."/>
            <person name="Zeng Q."/>
            <person name="Young S."/>
            <person name="Adiconis X."/>
            <person name="Fan L."/>
            <person name="Levin J.Z."/>
            <person name="Mitchell T.K."/>
            <person name="Okubara P.A."/>
            <person name="Farman M.L."/>
            <person name="Kohn L.M."/>
            <person name="Birren B."/>
            <person name="Ma L.-J."/>
            <person name="Dean R.A."/>
        </authorList>
    </citation>
    <scope>NUCLEOTIDE SEQUENCE</scope>
    <source>
        <strain evidence="4">ATCC 64411 / 73-15</strain>
    </source>
</reference>
<reference evidence="3" key="3">
    <citation type="submission" date="2011-03" db="EMBL/GenBank/DDBJ databases">
        <title>Annotation of Magnaporthe poae ATCC 64411.</title>
        <authorList>
            <person name="Ma L.-J."/>
            <person name="Dead R."/>
            <person name="Young S.K."/>
            <person name="Zeng Q."/>
            <person name="Gargeya S."/>
            <person name="Fitzgerald M."/>
            <person name="Haas B."/>
            <person name="Abouelleil A."/>
            <person name="Alvarado L."/>
            <person name="Arachchi H.M."/>
            <person name="Berlin A."/>
            <person name="Brown A."/>
            <person name="Chapman S.B."/>
            <person name="Chen Z."/>
            <person name="Dunbar C."/>
            <person name="Freedman E."/>
            <person name="Gearin G."/>
            <person name="Gellesch M."/>
            <person name="Goldberg J."/>
            <person name="Griggs A."/>
            <person name="Gujja S."/>
            <person name="Heiman D."/>
            <person name="Howarth C."/>
            <person name="Larson L."/>
            <person name="Lui A."/>
            <person name="MacDonald P.J.P."/>
            <person name="Mehta T."/>
            <person name="Montmayeur A."/>
            <person name="Murphy C."/>
            <person name="Neiman D."/>
            <person name="Pearson M."/>
            <person name="Priest M."/>
            <person name="Roberts A."/>
            <person name="Saif S."/>
            <person name="Shea T."/>
            <person name="Shenoy N."/>
            <person name="Sisk P."/>
            <person name="Stolte C."/>
            <person name="Sykes S."/>
            <person name="Yandava C."/>
            <person name="Wortman J."/>
            <person name="Nusbaum C."/>
            <person name="Birren B."/>
        </authorList>
    </citation>
    <scope>NUCLEOTIDE SEQUENCE</scope>
    <source>
        <strain evidence="3">ATCC 64411</strain>
    </source>
</reference>
<dbReference type="Proteomes" id="UP000011715">
    <property type="component" value="Unassembled WGS sequence"/>
</dbReference>
<reference evidence="3" key="2">
    <citation type="submission" date="2010-05" db="EMBL/GenBank/DDBJ databases">
        <title>The Genome Sequence of Magnaporthe poae strain ATCC 64411.</title>
        <authorList>
            <consortium name="The Broad Institute Genome Sequencing Platform"/>
            <consortium name="Broad Institute Genome Sequencing Center for Infectious Disease"/>
            <person name="Ma L.-J."/>
            <person name="Dead R."/>
            <person name="Young S."/>
            <person name="Zeng Q."/>
            <person name="Koehrsen M."/>
            <person name="Alvarado L."/>
            <person name="Berlin A."/>
            <person name="Chapman S.B."/>
            <person name="Chen Z."/>
            <person name="Freedman E."/>
            <person name="Gellesch M."/>
            <person name="Goldberg J."/>
            <person name="Griggs A."/>
            <person name="Gujja S."/>
            <person name="Heilman E.R."/>
            <person name="Heiman D."/>
            <person name="Hepburn T."/>
            <person name="Howarth C."/>
            <person name="Jen D."/>
            <person name="Larson L."/>
            <person name="Mehta T."/>
            <person name="Neiman D."/>
            <person name="Pearson M."/>
            <person name="Roberts A."/>
            <person name="Saif S."/>
            <person name="Shea T."/>
            <person name="Shenoy N."/>
            <person name="Sisk P."/>
            <person name="Stolte C."/>
            <person name="Sykes S."/>
            <person name="Walk T."/>
            <person name="White J."/>
            <person name="Yandava C."/>
            <person name="Haas B."/>
            <person name="Nusbaum C."/>
            <person name="Birren B."/>
        </authorList>
    </citation>
    <scope>NUCLEOTIDE SEQUENCE</scope>
    <source>
        <strain evidence="3">ATCC 64411</strain>
    </source>
</reference>
<dbReference type="SUPFAM" id="SSF50800">
    <property type="entry name" value="PK beta-barrel domain-like"/>
    <property type="match status" value="1"/>
</dbReference>
<reference evidence="4" key="5">
    <citation type="submission" date="2015-06" db="UniProtKB">
        <authorList>
            <consortium name="EnsemblFungi"/>
        </authorList>
    </citation>
    <scope>IDENTIFICATION</scope>
    <source>
        <strain evidence="4">ATCC 64411</strain>
    </source>
</reference>
<keyword evidence="5" id="KW-1185">Reference proteome</keyword>
<dbReference type="GO" id="GO:0030170">
    <property type="term" value="F:pyridoxal phosphate binding"/>
    <property type="evidence" value="ECO:0007669"/>
    <property type="project" value="InterPro"/>
</dbReference>
<dbReference type="PROSITE" id="PS51340">
    <property type="entry name" value="MOSC"/>
    <property type="match status" value="1"/>
</dbReference>
<dbReference type="AlphaFoldDB" id="A0A0C4DMI9"/>
<dbReference type="eggNOG" id="KOG2362">
    <property type="taxonomic scope" value="Eukaryota"/>
</dbReference>
<evidence type="ECO:0000313" key="3">
    <source>
        <dbReference type="EMBL" id="KLU81918.1"/>
    </source>
</evidence>
<dbReference type="InterPro" id="IPR011037">
    <property type="entry name" value="Pyrv_Knase-like_insert_dom_sf"/>
</dbReference>
<dbReference type="InterPro" id="IPR005302">
    <property type="entry name" value="MoCF_Sase_C"/>
</dbReference>
<organism evidence="4 5">
    <name type="scientific">Magnaporthiopsis poae (strain ATCC 64411 / 73-15)</name>
    <name type="common">Kentucky bluegrass fungus</name>
    <name type="synonym">Magnaporthe poae</name>
    <dbReference type="NCBI Taxonomy" id="644358"/>
    <lineage>
        <taxon>Eukaryota</taxon>
        <taxon>Fungi</taxon>
        <taxon>Dikarya</taxon>
        <taxon>Ascomycota</taxon>
        <taxon>Pezizomycotina</taxon>
        <taxon>Sordariomycetes</taxon>
        <taxon>Sordariomycetidae</taxon>
        <taxon>Magnaporthales</taxon>
        <taxon>Magnaporthaceae</taxon>
        <taxon>Magnaporthiopsis</taxon>
    </lineage>
</organism>
<name>A0A0C4DMI9_MAGP6</name>
<feature type="domain" description="MOSC" evidence="2">
    <location>
        <begin position="267"/>
        <end position="445"/>
    </location>
</feature>
<dbReference type="VEuPathDB" id="FungiDB:MAPG_00998"/>
<dbReference type="GO" id="GO:0003824">
    <property type="term" value="F:catalytic activity"/>
    <property type="evidence" value="ECO:0007669"/>
    <property type="project" value="InterPro"/>
</dbReference>
<keyword evidence="1" id="KW-0472">Membrane</keyword>
<dbReference type="Pfam" id="PF03476">
    <property type="entry name" value="MOSC_N"/>
    <property type="match status" value="1"/>
</dbReference>
<dbReference type="EMBL" id="ADBL01000235">
    <property type="status" value="NOT_ANNOTATED_CDS"/>
    <property type="molecule type" value="Genomic_DNA"/>
</dbReference>
<gene>
    <name evidence="3" type="ORF">MAPG_00998</name>
</gene>
<reference evidence="5" key="1">
    <citation type="submission" date="2010-05" db="EMBL/GenBank/DDBJ databases">
        <title>The genome sequence of Magnaporthe poae strain ATCC 64411.</title>
        <authorList>
            <person name="Ma L.-J."/>
            <person name="Dead R."/>
            <person name="Young S."/>
            <person name="Zeng Q."/>
            <person name="Koehrsen M."/>
            <person name="Alvarado L."/>
            <person name="Berlin A."/>
            <person name="Chapman S.B."/>
            <person name="Chen Z."/>
            <person name="Freedman E."/>
            <person name="Gellesch M."/>
            <person name="Goldberg J."/>
            <person name="Griggs A."/>
            <person name="Gujja S."/>
            <person name="Heilman E.R."/>
            <person name="Heiman D."/>
            <person name="Hepburn T."/>
            <person name="Howarth C."/>
            <person name="Jen D."/>
            <person name="Larson L."/>
            <person name="Mehta T."/>
            <person name="Neiman D."/>
            <person name="Pearson M."/>
            <person name="Roberts A."/>
            <person name="Saif S."/>
            <person name="Shea T."/>
            <person name="Shenoy N."/>
            <person name="Sisk P."/>
            <person name="Stolte C."/>
            <person name="Sykes S."/>
            <person name="Walk T."/>
            <person name="White J."/>
            <person name="Yandava C."/>
            <person name="Haas B."/>
            <person name="Nusbaum C."/>
            <person name="Birren B."/>
        </authorList>
    </citation>
    <scope>NUCLEOTIDE SEQUENCE [LARGE SCALE GENOMIC DNA]</scope>
    <source>
        <strain evidence="5">ATCC 64411 / 73-15</strain>
    </source>
</reference>
<dbReference type="OrthoDB" id="17255at2759"/>
<dbReference type="GO" id="GO:0030151">
    <property type="term" value="F:molybdenum ion binding"/>
    <property type="evidence" value="ECO:0007669"/>
    <property type="project" value="InterPro"/>
</dbReference>
<dbReference type="EnsemblFungi" id="MAPG_00998T0">
    <property type="protein sequence ID" value="MAPG_00998T0"/>
    <property type="gene ID" value="MAPG_00998"/>
</dbReference>
<evidence type="ECO:0000313" key="4">
    <source>
        <dbReference type="EnsemblFungi" id="MAPG_00998T0"/>
    </source>
</evidence>
<proteinExistence type="predicted"/>
<evidence type="ECO:0000259" key="2">
    <source>
        <dbReference type="PROSITE" id="PS51340"/>
    </source>
</evidence>
<evidence type="ECO:0000256" key="1">
    <source>
        <dbReference type="SAM" id="Phobius"/>
    </source>
</evidence>
<dbReference type="Pfam" id="PF03473">
    <property type="entry name" value="MOSC"/>
    <property type="match status" value="1"/>
</dbReference>
<dbReference type="InterPro" id="IPR005303">
    <property type="entry name" value="MOCOS_middle"/>
</dbReference>
<keyword evidence="1" id="KW-1133">Transmembrane helix</keyword>
<dbReference type="EMBL" id="GL876966">
    <property type="protein sequence ID" value="KLU81918.1"/>
    <property type="molecule type" value="Genomic_DNA"/>
</dbReference>
<dbReference type="PANTHER" id="PTHR14237:SF23">
    <property type="entry name" value="MOSC DOMAIN PROTEIN (AFU_ORTHOLOGUE AFUA_7G05900)"/>
    <property type="match status" value="1"/>
</dbReference>
<dbReference type="STRING" id="644358.A0A0C4DMI9"/>
<feature type="transmembrane region" description="Helical" evidence="1">
    <location>
        <begin position="20"/>
        <end position="38"/>
    </location>
</feature>
<sequence length="455" mass="51439">MEANSTLAHGFVWHQDPATVSILVLTMVAFVVPMIYVYPPFPPRESDALFETHYKVGLHPSPAKPGLAAAQQQKQQPARPGVPGRIQSLWIYPLKSCRGIELDRSKVVPTGLEFDRLYTLAQLRSPFPVSVDSPTEEKAAHSWQFVTQRQFPRMATVEVELWKPDLVKCQRRGFASSDAFVIVRFPWREPGWRGALAWVAAKALRGRDGRPEKEVILPVDFPSEAEIERKGYKYEPVRIWNDTVTALNMESELPEELQLYLGVSNKLGLFRIDPGNLREVYRGAPDREAAGYQPVTGFQDAFPLHLLNLSSVQDLETKLEKDEDLFQLDARRFRANIIINGIPAYEEEKWKAIRFLPEPDTPLDPADFHVSCRTVRCKLPNVDQDSGIRHAVEPDKSLRRHRNVDEGAPLHGCLGMQMTPTFKKAGGRALDMESIVAIGMSVKVLETGSHRYVKQ</sequence>
<evidence type="ECO:0000313" key="5">
    <source>
        <dbReference type="Proteomes" id="UP000011715"/>
    </source>
</evidence>
<accession>A0A0C4DMI9</accession>
<dbReference type="OMA" id="VYTACRT"/>
<dbReference type="PANTHER" id="PTHR14237">
    <property type="entry name" value="MOLYBDOPTERIN COFACTOR SULFURASE MOSC"/>
    <property type="match status" value="1"/>
</dbReference>
<protein>
    <submittedName>
        <fullName evidence="3">MOSC domain-containing protein</fullName>
    </submittedName>
</protein>